<name>A0A382HFS3_9ZZZZ</name>
<gene>
    <name evidence="1" type="ORF">METZ01_LOCUS238980</name>
</gene>
<protein>
    <submittedName>
        <fullName evidence="1">Uncharacterized protein</fullName>
    </submittedName>
</protein>
<sequence length="47" mass="5504">MIRYIYLLLCIGFAWGEDSNPKCDFSVMTWNIWHGGREDGEKIGPQR</sequence>
<accession>A0A382HFS3</accession>
<proteinExistence type="predicted"/>
<reference evidence="1" key="1">
    <citation type="submission" date="2018-05" db="EMBL/GenBank/DDBJ databases">
        <authorList>
            <person name="Lanie J.A."/>
            <person name="Ng W.-L."/>
            <person name="Kazmierczak K.M."/>
            <person name="Andrzejewski T.M."/>
            <person name="Davidsen T.M."/>
            <person name="Wayne K.J."/>
            <person name="Tettelin H."/>
            <person name="Glass J.I."/>
            <person name="Rusch D."/>
            <person name="Podicherti R."/>
            <person name="Tsui H.-C.T."/>
            <person name="Winkler M.E."/>
        </authorList>
    </citation>
    <scope>NUCLEOTIDE SEQUENCE</scope>
</reference>
<organism evidence="1">
    <name type="scientific">marine metagenome</name>
    <dbReference type="NCBI Taxonomy" id="408172"/>
    <lineage>
        <taxon>unclassified sequences</taxon>
        <taxon>metagenomes</taxon>
        <taxon>ecological metagenomes</taxon>
    </lineage>
</organism>
<dbReference type="AlphaFoldDB" id="A0A382HFS3"/>
<evidence type="ECO:0000313" key="1">
    <source>
        <dbReference type="EMBL" id="SVB86126.1"/>
    </source>
</evidence>
<dbReference type="EMBL" id="UINC01061010">
    <property type="protein sequence ID" value="SVB86126.1"/>
    <property type="molecule type" value="Genomic_DNA"/>
</dbReference>
<feature type="non-terminal residue" evidence="1">
    <location>
        <position position="47"/>
    </location>
</feature>